<dbReference type="InterPro" id="IPR055989">
    <property type="entry name" value="DUF7567"/>
</dbReference>
<evidence type="ECO:0000313" key="2">
    <source>
        <dbReference type="EMBL" id="SEL87934.1"/>
    </source>
</evidence>
<evidence type="ECO:0008006" key="4">
    <source>
        <dbReference type="Google" id="ProtNLM"/>
    </source>
</evidence>
<name>A0A1H7TTX6_HALLR</name>
<accession>A0A1H7TTX6</accession>
<dbReference type="Proteomes" id="UP000183894">
    <property type="component" value="Unassembled WGS sequence"/>
</dbReference>
<dbReference type="RefSeq" id="WP_074796117.1">
    <property type="nucleotide sequence ID" value="NZ_FOAD01000010.1"/>
</dbReference>
<gene>
    <name evidence="2" type="ORF">SAMN04488691_11046</name>
</gene>
<evidence type="ECO:0000313" key="3">
    <source>
        <dbReference type="Proteomes" id="UP000183894"/>
    </source>
</evidence>
<evidence type="ECO:0000256" key="1">
    <source>
        <dbReference type="SAM" id="MobiDB-lite"/>
    </source>
</evidence>
<reference evidence="2 3" key="1">
    <citation type="submission" date="2016-10" db="EMBL/GenBank/DDBJ databases">
        <authorList>
            <person name="de Groot N.N."/>
        </authorList>
    </citation>
    <scope>NUCLEOTIDE SEQUENCE [LARGE SCALE GENOMIC DNA]</scope>
    <source>
        <strain evidence="2 3">CDM_5</strain>
    </source>
</reference>
<dbReference type="EMBL" id="FOAD01000010">
    <property type="protein sequence ID" value="SEL87934.1"/>
    <property type="molecule type" value="Genomic_DNA"/>
</dbReference>
<organism evidence="2 3">
    <name type="scientific">Haloferax larsenii</name>
    <dbReference type="NCBI Taxonomy" id="302484"/>
    <lineage>
        <taxon>Archaea</taxon>
        <taxon>Methanobacteriati</taxon>
        <taxon>Methanobacteriota</taxon>
        <taxon>Stenosarchaea group</taxon>
        <taxon>Halobacteria</taxon>
        <taxon>Halobacteriales</taxon>
        <taxon>Haloferacaceae</taxon>
        <taxon>Haloferax</taxon>
    </lineage>
</organism>
<protein>
    <recommendedName>
        <fullName evidence="4">Small CPxCG-related zinc finger protein</fullName>
    </recommendedName>
</protein>
<dbReference type="AlphaFoldDB" id="A0A1H7TTX6"/>
<proteinExistence type="predicted"/>
<feature type="region of interest" description="Disordered" evidence="1">
    <location>
        <begin position="110"/>
        <end position="131"/>
    </location>
</feature>
<dbReference type="OrthoDB" id="189902at2157"/>
<sequence length="131" mass="15082">MSLERVFRHDEALFEFLWCPVCGTESFTHIPFEGVFCTECNTSVTCRESPESRGYDEAVIITFDATTTWNLHVDEKLRRPLPDDEAQVKILGAPGDYHVDWWAPTTTEDWTPVERNEFADESEPEEVSHLA</sequence>
<dbReference type="Pfam" id="PF24451">
    <property type="entry name" value="DUF7567"/>
    <property type="match status" value="1"/>
</dbReference>